<dbReference type="RefSeq" id="WP_038062468.1">
    <property type="nucleotide sequence ID" value="NZ_CP008796.1"/>
</dbReference>
<comment type="function">
    <text evidence="7">Catalyzes the NADPH-dependent reduction of L-glutamate 5-phosphate into L-glutamate 5-semialdehyde and phosphate. The product spontaneously undergoes cyclization to form 1-pyrroline-5-carboxylate.</text>
</comment>
<dbReference type="GO" id="GO:0005737">
    <property type="term" value="C:cytoplasm"/>
    <property type="evidence" value="ECO:0007669"/>
    <property type="project" value="UniProtKB-SubCell"/>
</dbReference>
<dbReference type="eggNOG" id="COG0014">
    <property type="taxonomic scope" value="Bacteria"/>
</dbReference>
<feature type="domain" description="Aldehyde dehydrogenase" evidence="9">
    <location>
        <begin position="9"/>
        <end position="291"/>
    </location>
</feature>
<dbReference type="EC" id="1.2.1.41" evidence="7"/>
<keyword evidence="4 7" id="KW-0521">NADP</keyword>
<dbReference type="STRING" id="289377.HL41_06510"/>
<keyword evidence="3 7" id="KW-0641">Proline biosynthesis</keyword>
<dbReference type="InterPro" id="IPR012134">
    <property type="entry name" value="Glu-5-SA_DH"/>
</dbReference>
<dbReference type="Gene3D" id="3.40.605.10">
    <property type="entry name" value="Aldehyde Dehydrogenase, Chain A, domain 1"/>
    <property type="match status" value="1"/>
</dbReference>
<dbReference type="InterPro" id="IPR016163">
    <property type="entry name" value="Ald_DH_C"/>
</dbReference>
<evidence type="ECO:0000259" key="9">
    <source>
        <dbReference type="Pfam" id="PF00171"/>
    </source>
</evidence>
<accession>A0A075WVA9</accession>
<evidence type="ECO:0000256" key="3">
    <source>
        <dbReference type="ARBA" id="ARBA00022650"/>
    </source>
</evidence>
<comment type="subcellular location">
    <subcellularLocation>
        <location evidence="7">Cytoplasm</location>
    </subcellularLocation>
</comment>
<evidence type="ECO:0000256" key="4">
    <source>
        <dbReference type="ARBA" id="ARBA00022857"/>
    </source>
</evidence>
<comment type="catalytic activity">
    <reaction evidence="6 7">
        <text>L-glutamate 5-semialdehyde + phosphate + NADP(+) = L-glutamyl 5-phosphate + NADPH + H(+)</text>
        <dbReference type="Rhea" id="RHEA:19541"/>
        <dbReference type="ChEBI" id="CHEBI:15378"/>
        <dbReference type="ChEBI" id="CHEBI:43474"/>
        <dbReference type="ChEBI" id="CHEBI:57783"/>
        <dbReference type="ChEBI" id="CHEBI:58066"/>
        <dbReference type="ChEBI" id="CHEBI:58274"/>
        <dbReference type="ChEBI" id="CHEBI:58349"/>
        <dbReference type="EC" id="1.2.1.41"/>
    </reaction>
</comment>
<evidence type="ECO:0000256" key="8">
    <source>
        <dbReference type="SAM" id="Coils"/>
    </source>
</evidence>
<dbReference type="FunFam" id="3.40.309.10:FF:000006">
    <property type="entry name" value="Gamma-glutamyl phosphate reductase"/>
    <property type="match status" value="1"/>
</dbReference>
<organism evidence="10 11">
    <name type="scientific">Thermodesulfobacterium commune DSM 2178</name>
    <dbReference type="NCBI Taxonomy" id="289377"/>
    <lineage>
        <taxon>Bacteria</taxon>
        <taxon>Pseudomonadati</taxon>
        <taxon>Thermodesulfobacteriota</taxon>
        <taxon>Thermodesulfobacteria</taxon>
        <taxon>Thermodesulfobacteriales</taxon>
        <taxon>Thermodesulfobacteriaceae</taxon>
        <taxon>Thermodesulfobacterium</taxon>
    </lineage>
</organism>
<name>A0A075WVA9_9BACT</name>
<dbReference type="Proteomes" id="UP000028481">
    <property type="component" value="Chromosome"/>
</dbReference>
<dbReference type="KEGG" id="tcm:HL41_06510"/>
<dbReference type="PANTHER" id="PTHR11063">
    <property type="entry name" value="GLUTAMATE SEMIALDEHYDE DEHYDROGENASE"/>
    <property type="match status" value="1"/>
</dbReference>
<dbReference type="UniPathway" id="UPA00098">
    <property type="reaction ID" value="UER00360"/>
</dbReference>
<evidence type="ECO:0000313" key="11">
    <source>
        <dbReference type="Proteomes" id="UP000028481"/>
    </source>
</evidence>
<gene>
    <name evidence="7 10" type="primary">proA</name>
    <name evidence="10" type="ORF">HL41_06510</name>
</gene>
<keyword evidence="11" id="KW-1185">Reference proteome</keyword>
<dbReference type="EMBL" id="CP008796">
    <property type="protein sequence ID" value="AIH04398.1"/>
    <property type="molecule type" value="Genomic_DNA"/>
</dbReference>
<protein>
    <recommendedName>
        <fullName evidence="7">Gamma-glutamyl phosphate reductase</fullName>
        <shortName evidence="7">GPR</shortName>
        <ecNumber evidence="7">1.2.1.41</ecNumber>
    </recommendedName>
    <alternativeName>
        <fullName evidence="7">Glutamate-5-semialdehyde dehydrogenase</fullName>
    </alternativeName>
    <alternativeName>
        <fullName evidence="7">Glutamyl-gamma-semialdehyde dehydrogenase</fullName>
        <shortName evidence="7">GSA dehydrogenase</shortName>
    </alternativeName>
</protein>
<evidence type="ECO:0000256" key="2">
    <source>
        <dbReference type="ARBA" id="ARBA00022605"/>
    </source>
</evidence>
<dbReference type="InterPro" id="IPR000965">
    <property type="entry name" value="GPR_dom"/>
</dbReference>
<keyword evidence="5 7" id="KW-0560">Oxidoreductase</keyword>
<dbReference type="PROSITE" id="PS01223">
    <property type="entry name" value="PROA"/>
    <property type="match status" value="1"/>
</dbReference>
<keyword evidence="2 7" id="KW-0028">Amino-acid biosynthesis</keyword>
<dbReference type="OrthoDB" id="9809970at2"/>
<dbReference type="NCBIfam" id="NF001221">
    <property type="entry name" value="PRK00197.1"/>
    <property type="match status" value="1"/>
</dbReference>
<dbReference type="NCBIfam" id="TIGR00407">
    <property type="entry name" value="proA"/>
    <property type="match status" value="1"/>
</dbReference>
<evidence type="ECO:0000256" key="6">
    <source>
        <dbReference type="ARBA" id="ARBA00049024"/>
    </source>
</evidence>
<keyword evidence="7" id="KW-0963">Cytoplasm</keyword>
<comment type="pathway">
    <text evidence="1 7">Amino-acid biosynthesis; L-proline biosynthesis; L-glutamate 5-semialdehyde from L-glutamate: step 2/2.</text>
</comment>
<dbReference type="Gene3D" id="3.40.309.10">
    <property type="entry name" value="Aldehyde Dehydrogenase, Chain A, domain 2"/>
    <property type="match status" value="1"/>
</dbReference>
<dbReference type="InterPro" id="IPR015590">
    <property type="entry name" value="Aldehyde_DH_dom"/>
</dbReference>
<keyword evidence="8" id="KW-0175">Coiled coil</keyword>
<dbReference type="HOGENOM" id="CLU_030231_0_0_0"/>
<feature type="coiled-coil region" evidence="8">
    <location>
        <begin position="34"/>
        <end position="61"/>
    </location>
</feature>
<dbReference type="AlphaFoldDB" id="A0A075WVA9"/>
<evidence type="ECO:0000256" key="5">
    <source>
        <dbReference type="ARBA" id="ARBA00023002"/>
    </source>
</evidence>
<dbReference type="InterPro" id="IPR016161">
    <property type="entry name" value="Ald_DH/histidinol_DH"/>
</dbReference>
<evidence type="ECO:0000256" key="7">
    <source>
        <dbReference type="HAMAP-Rule" id="MF_00412"/>
    </source>
</evidence>
<dbReference type="PaxDb" id="289377-HL41_06510"/>
<sequence>MEGPKDLKEVVLEIAKKAKSASKTLTSLSSGVKNEVLKRVAQKIRENREELKKVNEKDVNQALLQGHTKAFIDRLTLSDKVIEAMAKGLEEVAQLPDPVGEVVKMWKRPNGLMVGRMRIPLGVIAIIYESRPNVTIDAAGLCFKSGNAVILRGGKEALNSNLALADLFRQTLKEFNLPEDAVQVIPTPDRTAMEYMLELEEYIDLVIPRGGEGLIRFVTEKARMPVIKHYKGVCHVYVDEEANLEMAKTIAINAKCQRPGVCNAMETLLVHEKIAPKFLPDLAEEYKKYGVELRGCPETLKLIPWAKPATEEDWYAEYLDLILAVKVVKDIDEAIEHISKYGSNHTEAIVTENYSKAMKFIKEVDASLVLVNASTRFNDGGELGLGAEIGISTTKIHAYGPMGLEELTTTKFIAFGNGQIRT</sequence>
<dbReference type="InterPro" id="IPR020593">
    <property type="entry name" value="G-glutamylP_reductase_CS"/>
</dbReference>
<dbReference type="GO" id="GO:0004350">
    <property type="term" value="F:glutamate-5-semialdehyde dehydrogenase activity"/>
    <property type="evidence" value="ECO:0007669"/>
    <property type="project" value="UniProtKB-UniRule"/>
</dbReference>
<reference evidence="10 11" key="1">
    <citation type="journal article" date="2015" name="Genome Announc.">
        <title>Genome Sequence of a Sulfate-Reducing Thermophilic Bacterium, Thermodesulfobacterium commune DSM 2178T (Phylum Thermodesulfobacteria).</title>
        <authorList>
            <person name="Bhatnagar S."/>
            <person name="Badger J.H."/>
            <person name="Madupu R."/>
            <person name="Khouri H.M."/>
            <person name="O'Connor E.M."/>
            <person name="Robb F.T."/>
            <person name="Ward N.L."/>
            <person name="Eisen J.A."/>
        </authorList>
    </citation>
    <scope>NUCLEOTIDE SEQUENCE [LARGE SCALE GENOMIC DNA]</scope>
    <source>
        <strain evidence="10 11">DSM 2178</strain>
    </source>
</reference>
<proteinExistence type="inferred from homology"/>
<dbReference type="SUPFAM" id="SSF53720">
    <property type="entry name" value="ALDH-like"/>
    <property type="match status" value="1"/>
</dbReference>
<dbReference type="PIRSF" id="PIRSF000151">
    <property type="entry name" value="GPR"/>
    <property type="match status" value="1"/>
</dbReference>
<dbReference type="InterPro" id="IPR016162">
    <property type="entry name" value="Ald_DH_N"/>
</dbReference>
<dbReference type="CDD" id="cd07079">
    <property type="entry name" value="ALDH_F18-19_ProA-GPR"/>
    <property type="match status" value="1"/>
</dbReference>
<evidence type="ECO:0000313" key="10">
    <source>
        <dbReference type="EMBL" id="AIH04398.1"/>
    </source>
</evidence>
<dbReference type="GO" id="GO:0055129">
    <property type="term" value="P:L-proline biosynthetic process"/>
    <property type="evidence" value="ECO:0007669"/>
    <property type="project" value="UniProtKB-UniRule"/>
</dbReference>
<dbReference type="Pfam" id="PF00171">
    <property type="entry name" value="Aldedh"/>
    <property type="match status" value="1"/>
</dbReference>
<dbReference type="PANTHER" id="PTHR11063:SF8">
    <property type="entry name" value="DELTA-1-PYRROLINE-5-CARBOXYLATE SYNTHASE"/>
    <property type="match status" value="1"/>
</dbReference>
<comment type="similarity">
    <text evidence="7">Belongs to the gamma-glutamyl phosphate reductase family.</text>
</comment>
<dbReference type="HAMAP" id="MF_00412">
    <property type="entry name" value="ProA"/>
    <property type="match status" value="1"/>
</dbReference>
<evidence type="ECO:0000256" key="1">
    <source>
        <dbReference type="ARBA" id="ARBA00004985"/>
    </source>
</evidence>
<dbReference type="GO" id="GO:0050661">
    <property type="term" value="F:NADP binding"/>
    <property type="evidence" value="ECO:0007669"/>
    <property type="project" value="InterPro"/>
</dbReference>